<dbReference type="AlphaFoldDB" id="A0A449B1M8"/>
<dbReference type="KEGG" id="mcit:NCTC10181_00322"/>
<feature type="coiled-coil region" evidence="1">
    <location>
        <begin position="765"/>
        <end position="841"/>
    </location>
</feature>
<proteinExistence type="predicted"/>
<keyword evidence="3" id="KW-1185">Reference proteome</keyword>
<evidence type="ECO:0000256" key="1">
    <source>
        <dbReference type="SAM" id="Coils"/>
    </source>
</evidence>
<evidence type="ECO:0000313" key="3">
    <source>
        <dbReference type="Proteomes" id="UP000290985"/>
    </source>
</evidence>
<feature type="coiled-coil region" evidence="1">
    <location>
        <begin position="350"/>
        <end position="398"/>
    </location>
</feature>
<feature type="coiled-coil region" evidence="1">
    <location>
        <begin position="482"/>
        <end position="558"/>
    </location>
</feature>
<organism evidence="2 3">
    <name type="scientific">Mycoplasmopsis citelli</name>
    <dbReference type="NCBI Taxonomy" id="171281"/>
    <lineage>
        <taxon>Bacteria</taxon>
        <taxon>Bacillati</taxon>
        <taxon>Mycoplasmatota</taxon>
        <taxon>Mycoplasmoidales</taxon>
        <taxon>Metamycoplasmataceae</taxon>
        <taxon>Mycoplasmopsis</taxon>
    </lineage>
</organism>
<sequence length="1049" mass="119809">MKKINKKSTKRFLLSFGGFLLLGTGIGIGIGSGKTINQNQISFLNTKINNLSFQLREYSEANKQDKSKVQNLKIQREQLQLFAQDLSNLTSSNANLDKLSSNISNPKASNDGFKAFEQPFLNWKESLSKKVLSLTKTLKKLSDNSNNFTEDSQKAIASSLKKVKNLSNSLKSITFNNTSSAVKAFNSIQKAQNTFLTQLTNVINLVSNQIRKHKQEVDDLNDQITQRDEKIKELAEKLISQLGFYLKWMSEFKGTLKDFDDSKFEKTDKVQVEKIKTKVNSTLKLLTTKEAYFNQLFEQMNQSLTDAQDDNDYSNIQSYDLNDVNKSFERIIKEYDSVKDLINTLYEKEIKQKISHISAQSQQINNLEQQNNELQNQVDSLNNQKTTLEQNLEQTKNDLMSNLALVLENQITTLDTIEQTIRSSSDANADASADKLKNQIEILTNLKTQYTADNYSQTFITVVNNALKVAQEVIQEYKSNVLDTLKVQYQNTLESLNSTKEELVATQSELNAKNQELTNTQNALNSVRAELEKNKIILTKTQETLRTTQSQLEALNTQIIISKVEAKTVYDNVKELYDNIKTKAQDFLGSVNQNLDFSHLRSQLAKIAPTFDERANLEQNQANIKSLIELSTNLNSAYQSALQQDYDINTAILNNSISSLNSSIAELQKNVNNLSQRQNIYSTLLVSNVNSLTREYKNRKSLAIKIKLAAEQWQINVSEIKKLLALSDLQTPENNAEKQIDFINEYTNRIINLYTETIQLQKKIVAKTENTLNSKNNLSKKLQNQLDLANDEIRGKAFTIKNLNNENQNYKKNLIEKNSLINSLQNQIQTVTNQLKSSQVEKTSIETQLSKVRSDLSTMTTNYTKFKNLILNSKLYKNATKHVLFYQPYGFGTELYGTGYKNTNTDKQKYGEYFYNFTGNPKKPQQVSVLNRINILSRGNYQYKFKIYYIDANETDDANKLKVKKVQIPLDAFNNDRKYSFKLNLSEKETNAGKTTSLQFVVVRRIEFGKFEFTNVVANLFTKDYGRGLDYYNLVITSPTVMVAVDDDE</sequence>
<dbReference type="Proteomes" id="UP000290985">
    <property type="component" value="Chromosome"/>
</dbReference>
<reference evidence="2 3" key="1">
    <citation type="submission" date="2019-01" db="EMBL/GenBank/DDBJ databases">
        <authorList>
            <consortium name="Pathogen Informatics"/>
        </authorList>
    </citation>
    <scope>NUCLEOTIDE SEQUENCE [LARGE SCALE GENOMIC DNA]</scope>
    <source>
        <strain evidence="2 3">NCTC10181</strain>
    </source>
</reference>
<name>A0A449B1M8_9BACT</name>
<dbReference type="RefSeq" id="WP_129725298.1">
    <property type="nucleotide sequence ID" value="NZ_LR215036.1"/>
</dbReference>
<dbReference type="EMBL" id="LR215036">
    <property type="protein sequence ID" value="VEU74473.1"/>
    <property type="molecule type" value="Genomic_DNA"/>
</dbReference>
<gene>
    <name evidence="2" type="ORF">NCTC10181_00322</name>
</gene>
<keyword evidence="1" id="KW-0175">Coiled coil</keyword>
<accession>A0A449B1M8</accession>
<protein>
    <submittedName>
        <fullName evidence="2">Uncharacterized protein conserved in bacteria with the myosin-like domain</fullName>
    </submittedName>
</protein>
<feature type="coiled-coil region" evidence="1">
    <location>
        <begin position="196"/>
        <end position="237"/>
    </location>
</feature>
<evidence type="ECO:0000313" key="2">
    <source>
        <dbReference type="EMBL" id="VEU74473.1"/>
    </source>
</evidence>